<feature type="non-terminal residue" evidence="1">
    <location>
        <position position="177"/>
    </location>
</feature>
<gene>
    <name evidence="1" type="ORF">C1SCF055_LOCUS8974</name>
</gene>
<dbReference type="AlphaFoldDB" id="A0A9P1FP19"/>
<evidence type="ECO:0000313" key="3">
    <source>
        <dbReference type="Proteomes" id="UP001152797"/>
    </source>
</evidence>
<reference evidence="2 3" key="2">
    <citation type="submission" date="2024-05" db="EMBL/GenBank/DDBJ databases">
        <authorList>
            <person name="Chen Y."/>
            <person name="Shah S."/>
            <person name="Dougan E. K."/>
            <person name="Thang M."/>
            <person name="Chan C."/>
        </authorList>
    </citation>
    <scope>NUCLEOTIDE SEQUENCE [LARGE SCALE GENOMIC DNA]</scope>
</reference>
<evidence type="ECO:0000313" key="2">
    <source>
        <dbReference type="EMBL" id="CAL4768469.1"/>
    </source>
</evidence>
<name>A0A9P1FP19_9DINO</name>
<comment type="caution">
    <text evidence="1">The sequence shown here is derived from an EMBL/GenBank/DDBJ whole genome shotgun (WGS) entry which is preliminary data.</text>
</comment>
<dbReference type="Proteomes" id="UP001152797">
    <property type="component" value="Unassembled WGS sequence"/>
</dbReference>
<proteinExistence type="predicted"/>
<sequence>ACVEQWLLGPRQGLALDFASAFGSTGVKAVEALLQHLGTLHQTAPWTRHAPGKSSKSVALQGTGTLLAVCLHSSDASPEQISMEGVGIGRGTGSKVGSVQLLHLPLKFLSKRQQEEHGSPLATAWRPNAHRSHGCNKRHNASASLSRYGWIAKTLTFWFEEPINIYKPQKGCVNQQG</sequence>
<dbReference type="EMBL" id="CAMXCT030000613">
    <property type="protein sequence ID" value="CAL4768469.1"/>
    <property type="molecule type" value="Genomic_DNA"/>
</dbReference>
<dbReference type="EMBL" id="CAMXCT010000613">
    <property type="protein sequence ID" value="CAI3981157.1"/>
    <property type="molecule type" value="Genomic_DNA"/>
</dbReference>
<keyword evidence="3" id="KW-1185">Reference proteome</keyword>
<organism evidence="1">
    <name type="scientific">Cladocopium goreaui</name>
    <dbReference type="NCBI Taxonomy" id="2562237"/>
    <lineage>
        <taxon>Eukaryota</taxon>
        <taxon>Sar</taxon>
        <taxon>Alveolata</taxon>
        <taxon>Dinophyceae</taxon>
        <taxon>Suessiales</taxon>
        <taxon>Symbiodiniaceae</taxon>
        <taxon>Cladocopium</taxon>
    </lineage>
</organism>
<accession>A0A9P1FP19</accession>
<protein>
    <submittedName>
        <fullName evidence="1">Uncharacterized protein</fullName>
    </submittedName>
</protein>
<dbReference type="EMBL" id="CAMXCT020000613">
    <property type="protein sequence ID" value="CAL1134532.1"/>
    <property type="molecule type" value="Genomic_DNA"/>
</dbReference>
<reference evidence="1" key="1">
    <citation type="submission" date="2022-10" db="EMBL/GenBank/DDBJ databases">
        <authorList>
            <person name="Chen Y."/>
            <person name="Dougan E. K."/>
            <person name="Chan C."/>
            <person name="Rhodes N."/>
            <person name="Thang M."/>
        </authorList>
    </citation>
    <scope>NUCLEOTIDE SEQUENCE</scope>
</reference>
<evidence type="ECO:0000313" key="1">
    <source>
        <dbReference type="EMBL" id="CAI3981157.1"/>
    </source>
</evidence>